<organism evidence="2 3">
    <name type="scientific">Tigheibacillus halophilus</name>
    <dbReference type="NCBI Taxonomy" id="361280"/>
    <lineage>
        <taxon>Bacteria</taxon>
        <taxon>Bacillati</taxon>
        <taxon>Bacillota</taxon>
        <taxon>Bacilli</taxon>
        <taxon>Bacillales</taxon>
        <taxon>Bacillaceae</taxon>
        <taxon>Tigheibacillus</taxon>
    </lineage>
</organism>
<keyword evidence="1" id="KW-1133">Transmembrane helix</keyword>
<name>A0ABU5C4T4_9BACI</name>
<evidence type="ECO:0000313" key="3">
    <source>
        <dbReference type="Proteomes" id="UP001281447"/>
    </source>
</evidence>
<dbReference type="RefSeq" id="WP_390354907.1">
    <property type="nucleotide sequence ID" value="NZ_JBHUIZ010000006.1"/>
</dbReference>
<gene>
    <name evidence="2" type="ORF">RWE15_07485</name>
</gene>
<evidence type="ECO:0000256" key="1">
    <source>
        <dbReference type="SAM" id="Phobius"/>
    </source>
</evidence>
<dbReference type="PROSITE" id="PS51257">
    <property type="entry name" value="PROKAR_LIPOPROTEIN"/>
    <property type="match status" value="1"/>
</dbReference>
<keyword evidence="3" id="KW-1185">Reference proteome</keyword>
<protein>
    <submittedName>
        <fullName evidence="2">DUF1850 domain-containing protein</fullName>
    </submittedName>
</protein>
<evidence type="ECO:0000313" key="2">
    <source>
        <dbReference type="EMBL" id="MDY0394338.1"/>
    </source>
</evidence>
<keyword evidence="1" id="KW-0472">Membrane</keyword>
<sequence>MEHQKKWKKAILIVLPIFMVISITACIPFRTALVFYDGKTDKMAAFLPMEKGGNFQVVWKHSIHLTDVTEKYQLQDNGDIKQYEIVYEHFGIGMPSYALKGEKFTYKNGKYHISNLENVFPEINIRNGKTVSKHRLVWGKTGEHMVWFNQYLQPGAWYKMKAKKLSWWTYLKGVKVHE</sequence>
<dbReference type="InterPro" id="IPR015001">
    <property type="entry name" value="DUF1850"/>
</dbReference>
<dbReference type="Proteomes" id="UP001281447">
    <property type="component" value="Unassembled WGS sequence"/>
</dbReference>
<dbReference type="Pfam" id="PF08905">
    <property type="entry name" value="DUF1850"/>
    <property type="match status" value="1"/>
</dbReference>
<accession>A0ABU5C4T4</accession>
<reference evidence="2 3" key="1">
    <citation type="submission" date="2023-10" db="EMBL/GenBank/DDBJ databases">
        <title>Virgibacillus halophilus 5B73C genome.</title>
        <authorList>
            <person name="Miliotis G."/>
            <person name="Sengupta P."/>
            <person name="Hameed A."/>
            <person name="Chuvochina M."/>
            <person name="Mcdonagh F."/>
            <person name="Simpson A.C."/>
            <person name="Singh N.K."/>
            <person name="Rekha P.D."/>
            <person name="Raman K."/>
            <person name="Hugenholtz P."/>
            <person name="Venkateswaran K."/>
        </authorList>
    </citation>
    <scope>NUCLEOTIDE SEQUENCE [LARGE SCALE GENOMIC DNA]</scope>
    <source>
        <strain evidence="2 3">5B73C</strain>
    </source>
</reference>
<keyword evidence="1" id="KW-0812">Transmembrane</keyword>
<dbReference type="EMBL" id="JAWDIP010000003">
    <property type="protein sequence ID" value="MDY0394338.1"/>
    <property type="molecule type" value="Genomic_DNA"/>
</dbReference>
<feature type="transmembrane region" description="Helical" evidence="1">
    <location>
        <begin position="12"/>
        <end position="36"/>
    </location>
</feature>
<comment type="caution">
    <text evidence="2">The sequence shown here is derived from an EMBL/GenBank/DDBJ whole genome shotgun (WGS) entry which is preliminary data.</text>
</comment>
<proteinExistence type="predicted"/>